<feature type="transmembrane region" description="Helical" evidence="2">
    <location>
        <begin position="159"/>
        <end position="177"/>
    </location>
</feature>
<dbReference type="Pfam" id="PF13976">
    <property type="entry name" value="gag_pre-integrs"/>
    <property type="match status" value="1"/>
</dbReference>
<evidence type="ECO:0000259" key="3">
    <source>
        <dbReference type="Pfam" id="PF13976"/>
    </source>
</evidence>
<evidence type="ECO:0000259" key="4">
    <source>
        <dbReference type="Pfam" id="PF22936"/>
    </source>
</evidence>
<reference evidence="6" key="1">
    <citation type="submission" date="2023-03" db="EMBL/GenBank/DDBJ databases">
        <title>Chromosome-scale reference genome and RAD-based genetic map of yellow starthistle (Centaurea solstitialis) reveal putative structural variation and QTLs associated with invader traits.</title>
        <authorList>
            <person name="Reatini B."/>
            <person name="Cang F.A."/>
            <person name="Jiang Q."/>
            <person name="Mckibben M.T.W."/>
            <person name="Barker M.S."/>
            <person name="Rieseberg L.H."/>
            <person name="Dlugosch K.M."/>
        </authorList>
    </citation>
    <scope>NUCLEOTIDE SEQUENCE</scope>
    <source>
        <strain evidence="6">CAN-66</strain>
        <tissue evidence="6">Leaf</tissue>
    </source>
</reference>
<evidence type="ECO:0000256" key="2">
    <source>
        <dbReference type="SAM" id="Phobius"/>
    </source>
</evidence>
<feature type="transmembrane region" description="Helical" evidence="2">
    <location>
        <begin position="136"/>
        <end position="153"/>
    </location>
</feature>
<protein>
    <recommendedName>
        <fullName evidence="8">Zinc finger, CCHC-type</fullName>
    </recommendedName>
</protein>
<dbReference type="EMBL" id="JARYMX010000004">
    <property type="protein sequence ID" value="KAJ9552573.1"/>
    <property type="molecule type" value="Genomic_DNA"/>
</dbReference>
<gene>
    <name evidence="6" type="ORF">OSB04_016618</name>
</gene>
<dbReference type="InterPro" id="IPR025724">
    <property type="entry name" value="GAG-pre-integrase_dom"/>
</dbReference>
<dbReference type="Proteomes" id="UP001172457">
    <property type="component" value="Chromosome 4"/>
</dbReference>
<feature type="domain" description="Retroviral polymerase SH3-like" evidence="5">
    <location>
        <begin position="210"/>
        <end position="273"/>
    </location>
</feature>
<evidence type="ECO:0008006" key="8">
    <source>
        <dbReference type="Google" id="ProtNLM"/>
    </source>
</evidence>
<feature type="domain" description="Retrovirus-related Pol polyprotein from transposon TNT 1-94-like beta-barrel" evidence="4">
    <location>
        <begin position="39"/>
        <end position="119"/>
    </location>
</feature>
<evidence type="ECO:0000313" key="6">
    <source>
        <dbReference type="EMBL" id="KAJ9552573.1"/>
    </source>
</evidence>
<feature type="domain" description="GAG-pre-integrase" evidence="3">
    <location>
        <begin position="146"/>
        <end position="203"/>
    </location>
</feature>
<dbReference type="PANTHER" id="PTHR47592">
    <property type="entry name" value="PBF68 PROTEIN"/>
    <property type="match status" value="1"/>
</dbReference>
<organism evidence="6 7">
    <name type="scientific">Centaurea solstitialis</name>
    <name type="common">yellow star-thistle</name>
    <dbReference type="NCBI Taxonomy" id="347529"/>
    <lineage>
        <taxon>Eukaryota</taxon>
        <taxon>Viridiplantae</taxon>
        <taxon>Streptophyta</taxon>
        <taxon>Embryophyta</taxon>
        <taxon>Tracheophyta</taxon>
        <taxon>Spermatophyta</taxon>
        <taxon>Magnoliopsida</taxon>
        <taxon>eudicotyledons</taxon>
        <taxon>Gunneridae</taxon>
        <taxon>Pentapetalae</taxon>
        <taxon>asterids</taxon>
        <taxon>campanulids</taxon>
        <taxon>Asterales</taxon>
        <taxon>Asteraceae</taxon>
        <taxon>Carduoideae</taxon>
        <taxon>Cardueae</taxon>
        <taxon>Centaureinae</taxon>
        <taxon>Centaurea</taxon>
    </lineage>
</organism>
<name>A0AA38T8Z7_9ASTR</name>
<evidence type="ECO:0000259" key="5">
    <source>
        <dbReference type="Pfam" id="PF25597"/>
    </source>
</evidence>
<feature type="region of interest" description="Disordered" evidence="1">
    <location>
        <begin position="1"/>
        <end position="37"/>
    </location>
</feature>
<keyword evidence="2" id="KW-1133">Transmembrane helix</keyword>
<dbReference type="InterPro" id="IPR057670">
    <property type="entry name" value="SH3_retrovirus"/>
</dbReference>
<dbReference type="PANTHER" id="PTHR47592:SF29">
    <property type="entry name" value="ZINC FINGER, CCHC-TYPE"/>
    <property type="match status" value="1"/>
</dbReference>
<dbReference type="InterPro" id="IPR054722">
    <property type="entry name" value="PolX-like_BBD"/>
</dbReference>
<dbReference type="Pfam" id="PF25597">
    <property type="entry name" value="SH3_retrovirus"/>
    <property type="match status" value="1"/>
</dbReference>
<accession>A0AA38T8Z7</accession>
<comment type="caution">
    <text evidence="6">The sequence shown here is derived from an EMBL/GenBank/DDBJ whole genome shotgun (WGS) entry which is preliminary data.</text>
</comment>
<dbReference type="Pfam" id="PF22936">
    <property type="entry name" value="Pol_BBD"/>
    <property type="match status" value="1"/>
</dbReference>
<keyword evidence="2" id="KW-0812">Transmembrane</keyword>
<keyword evidence="7" id="KW-1185">Reference proteome</keyword>
<keyword evidence="2" id="KW-0472">Membrane</keyword>
<evidence type="ECO:0000256" key="1">
    <source>
        <dbReference type="SAM" id="MobiDB-lite"/>
    </source>
</evidence>
<evidence type="ECO:0000313" key="7">
    <source>
        <dbReference type="Proteomes" id="UP001172457"/>
    </source>
</evidence>
<dbReference type="AlphaFoldDB" id="A0AA38T8Z7"/>
<proteinExistence type="predicted"/>
<sequence>MTGDLKRGCRVGKNENGASSSDGGKGSKDQNPRQGQKMMIDSGATSHVCKDRRWFKSLVLIEDGSVLHMGNESTAPILGRGLVRLEFSSSKIIELLNVLYLSKILKNLVSGGILNKLGYKQVFESHKFILSKSGSFVGFGYFLNGMFILKFNYNNFVPSYYAFVLSSIIVDFVLWHAKLGHVNFKSMKEMSKAELILNFDMTSEKFWGYRAVVRLPEPKRKALGEKGIECIFIEYVEHRKAYRFYVVEPNDFVAIHTVIELRDALFSEDGFSSIPRPKDIVTSSGGNTAIEEQEIVPIETCMLQRSKRGRIEKSFDSDYQLYLVEGSRNEIGSQFSYYYSIEDDSKSFDEAMKSQDVAFWKEAINDEMDSIMGNSTWVLSDLPPGCKPLGCKCIFKRKMKADGSIDKFKARLIIQGFRQ</sequence>